<reference evidence="5" key="2">
    <citation type="submission" date="2012-10" db="EMBL/GenBank/DDBJ databases">
        <title>Improved high-quality draft of Thermaerobacter subterraneus C21, DSM 13965.</title>
        <authorList>
            <consortium name="DOE Joint Genome Institute"/>
            <person name="Eisen J."/>
            <person name="Huntemann M."/>
            <person name="Wei C.-L."/>
            <person name="Han J."/>
            <person name="Detter J.C."/>
            <person name="Han C."/>
            <person name="Tapia R."/>
            <person name="Chen A."/>
            <person name="Kyrpides N."/>
            <person name="Mavromatis K."/>
            <person name="Markowitz V."/>
            <person name="Szeto E."/>
            <person name="Ivanova N."/>
            <person name="Mikhailova N."/>
            <person name="Ovchinnikova G."/>
            <person name="Pagani I."/>
            <person name="Pati A."/>
            <person name="Goodwin L."/>
            <person name="Nordberg H.P."/>
            <person name="Cantor M.N."/>
            <person name="Hua S.X."/>
            <person name="Woyke T."/>
            <person name="Eisen J."/>
            <person name="Klenk H.-P."/>
        </authorList>
    </citation>
    <scope>NUCLEOTIDE SEQUENCE [LARGE SCALE GENOMIC DNA]</scope>
    <source>
        <strain evidence="5">DSM 13965</strain>
    </source>
</reference>
<dbReference type="Gene3D" id="3.40.1190.20">
    <property type="match status" value="1"/>
</dbReference>
<feature type="region of interest" description="Disordered" evidence="3">
    <location>
        <begin position="290"/>
        <end position="315"/>
    </location>
</feature>
<dbReference type="STRING" id="867903.ThesuDRAFT_01306"/>
<dbReference type="GO" id="GO:0016301">
    <property type="term" value="F:kinase activity"/>
    <property type="evidence" value="ECO:0007669"/>
    <property type="project" value="UniProtKB-KW"/>
</dbReference>
<dbReference type="PANTHER" id="PTHR10584">
    <property type="entry name" value="SUGAR KINASE"/>
    <property type="match status" value="1"/>
</dbReference>
<keyword evidence="2 5" id="KW-0418">Kinase</keyword>
<protein>
    <submittedName>
        <fullName evidence="5">Sugar kinase, ribokinase</fullName>
    </submittedName>
</protein>
<reference evidence="5" key="1">
    <citation type="submission" date="2010-10" db="EMBL/GenBank/DDBJ databases">
        <authorList>
            <consortium name="US DOE Joint Genome Institute (JGI-PGF)"/>
            <person name="Lucas S."/>
            <person name="Copeland A."/>
            <person name="Lapidus A."/>
            <person name="Bruce D."/>
            <person name="Goodwin L."/>
            <person name="Pitluck S."/>
            <person name="Kyrpides N."/>
            <person name="Mavromatis K."/>
            <person name="Detter J.C."/>
            <person name="Han C."/>
            <person name="Land M."/>
            <person name="Hauser L."/>
            <person name="Markowitz V."/>
            <person name="Cheng J.-F."/>
            <person name="Hugenholtz P."/>
            <person name="Woyke T."/>
            <person name="Wu D."/>
            <person name="Pukall R."/>
            <person name="Wahrenburg C."/>
            <person name="Brambilla E."/>
            <person name="Klenk H.-P."/>
            <person name="Eisen J.A."/>
        </authorList>
    </citation>
    <scope>NUCLEOTIDE SEQUENCE [LARGE SCALE GENOMIC DNA]</scope>
    <source>
        <strain evidence="5">DSM 13965</strain>
    </source>
</reference>
<comment type="caution">
    <text evidence="5">The sequence shown here is derived from an EMBL/GenBank/DDBJ whole genome shotgun (WGS) entry which is preliminary data.</text>
</comment>
<dbReference type="SUPFAM" id="SSF53613">
    <property type="entry name" value="Ribokinase-like"/>
    <property type="match status" value="1"/>
</dbReference>
<dbReference type="EMBL" id="AENY02000002">
    <property type="protein sequence ID" value="EKP95553.1"/>
    <property type="molecule type" value="Genomic_DNA"/>
</dbReference>
<dbReference type="InterPro" id="IPR029056">
    <property type="entry name" value="Ribokinase-like"/>
</dbReference>
<proteinExistence type="predicted"/>
<dbReference type="HOGENOM" id="CLU_027634_6_0_9"/>
<dbReference type="PANTHER" id="PTHR10584:SF167">
    <property type="entry name" value="PFKB DOMAIN PROTEIN"/>
    <property type="match status" value="1"/>
</dbReference>
<gene>
    <name evidence="5" type="ORF">ThesuDRAFT_01306</name>
</gene>
<keyword evidence="6" id="KW-1185">Reference proteome</keyword>
<dbReference type="eggNOG" id="COG0524">
    <property type="taxonomic scope" value="Bacteria"/>
</dbReference>
<name>K6Q2V2_9FIRM</name>
<keyword evidence="1" id="KW-0808">Transferase</keyword>
<evidence type="ECO:0000313" key="6">
    <source>
        <dbReference type="Proteomes" id="UP000005710"/>
    </source>
</evidence>
<sequence length="315" mass="32473">MVVAGDLVLDLVVQVPERLHRGSDTWGALHPRQGGSVANTAAWLARLGVPVVFCGRVGRDPLGHALVVALEAEGVEVRAVPDDQAPTGVILALVGPDGEKSMVIGPGANHRLEAGDLPPGLVEGAGLCYLTGYSFFWEDARDAARAVMARALEAGVPVAVDASSAALLARQGAEGVLQQWQGVSILFANEEEAALLAGGIPGDEAAERLGGLLPVVGIKAGPRGAWGVAWGRRWRVEALPVPRVVDTTGCGDAWNAGMLAGLRAGLDPEAAARLGRFVAAWVAQRPGAVPPGWTAADRQAAWDHAREPSAGGGRP</sequence>
<dbReference type="CDD" id="cd01166">
    <property type="entry name" value="KdgK"/>
    <property type="match status" value="1"/>
</dbReference>
<dbReference type="Pfam" id="PF00294">
    <property type="entry name" value="PfkB"/>
    <property type="match status" value="1"/>
</dbReference>
<evidence type="ECO:0000256" key="3">
    <source>
        <dbReference type="SAM" id="MobiDB-lite"/>
    </source>
</evidence>
<evidence type="ECO:0000259" key="4">
    <source>
        <dbReference type="Pfam" id="PF00294"/>
    </source>
</evidence>
<feature type="domain" description="Carbohydrate kinase PfkB" evidence="4">
    <location>
        <begin position="3"/>
        <end position="291"/>
    </location>
</feature>
<evidence type="ECO:0000256" key="2">
    <source>
        <dbReference type="ARBA" id="ARBA00022777"/>
    </source>
</evidence>
<evidence type="ECO:0000256" key="1">
    <source>
        <dbReference type="ARBA" id="ARBA00022679"/>
    </source>
</evidence>
<dbReference type="Proteomes" id="UP000005710">
    <property type="component" value="Unassembled WGS sequence"/>
</dbReference>
<dbReference type="AlphaFoldDB" id="K6Q2V2"/>
<dbReference type="InterPro" id="IPR011611">
    <property type="entry name" value="PfkB_dom"/>
</dbReference>
<accession>K6Q2V2</accession>
<organism evidence="5 6">
    <name type="scientific">Thermaerobacter subterraneus DSM 13965</name>
    <dbReference type="NCBI Taxonomy" id="867903"/>
    <lineage>
        <taxon>Bacteria</taxon>
        <taxon>Bacillati</taxon>
        <taxon>Bacillota</taxon>
        <taxon>Clostridia</taxon>
        <taxon>Eubacteriales</taxon>
        <taxon>Clostridiales Family XVII. Incertae Sedis</taxon>
        <taxon>Thermaerobacter</taxon>
    </lineage>
</organism>
<evidence type="ECO:0000313" key="5">
    <source>
        <dbReference type="EMBL" id="EKP95553.1"/>
    </source>
</evidence>